<dbReference type="Proteomes" id="UP000051530">
    <property type="component" value="Unassembled WGS sequence"/>
</dbReference>
<comment type="caution">
    <text evidence="1">The sequence shown here is derived from an EMBL/GenBank/DDBJ whole genome shotgun (WGS) entry which is preliminary data.</text>
</comment>
<keyword evidence="2" id="KW-1185">Reference proteome</keyword>
<name>A0A0R0LRU7_9MICR</name>
<reference evidence="1 2" key="1">
    <citation type="submission" date="2015-07" db="EMBL/GenBank/DDBJ databases">
        <title>The genome of Pseudoloma neurophilia, a relevant intracellular parasite of the zebrafish.</title>
        <authorList>
            <person name="Ndikumana S."/>
            <person name="Pelin A."/>
            <person name="Sanders J."/>
            <person name="Corradi N."/>
        </authorList>
    </citation>
    <scope>NUCLEOTIDE SEQUENCE [LARGE SCALE GENOMIC DNA]</scope>
    <source>
        <strain evidence="1 2">MK1</strain>
    </source>
</reference>
<feature type="non-terminal residue" evidence="1">
    <location>
        <position position="47"/>
    </location>
</feature>
<protein>
    <submittedName>
        <fullName evidence="1">Uncharacterized protein</fullName>
    </submittedName>
</protein>
<evidence type="ECO:0000313" key="2">
    <source>
        <dbReference type="Proteomes" id="UP000051530"/>
    </source>
</evidence>
<sequence>MPCCCSLLIDFEWGQQNLITKTVTEFNHSSHWSILSFYLRKCLRWNL</sequence>
<accession>A0A0R0LRU7</accession>
<proteinExistence type="predicted"/>
<evidence type="ECO:0000313" key="1">
    <source>
        <dbReference type="EMBL" id="KRH92233.1"/>
    </source>
</evidence>
<gene>
    <name evidence="1" type="ORF">M153_9404000142</name>
</gene>
<dbReference type="AlphaFoldDB" id="A0A0R0LRU7"/>
<organism evidence="1 2">
    <name type="scientific">Pseudoloma neurophilia</name>
    <dbReference type="NCBI Taxonomy" id="146866"/>
    <lineage>
        <taxon>Eukaryota</taxon>
        <taxon>Fungi</taxon>
        <taxon>Fungi incertae sedis</taxon>
        <taxon>Microsporidia</taxon>
        <taxon>Pseudoloma</taxon>
    </lineage>
</organism>
<dbReference type="VEuPathDB" id="MicrosporidiaDB:M153_9404000142"/>
<dbReference type="EMBL" id="LGUB01001094">
    <property type="protein sequence ID" value="KRH92233.1"/>
    <property type="molecule type" value="Genomic_DNA"/>
</dbReference>